<dbReference type="Pfam" id="PF12796">
    <property type="entry name" value="Ank_2"/>
    <property type="match status" value="1"/>
</dbReference>
<dbReference type="InterPro" id="IPR051070">
    <property type="entry name" value="NF-kappa-B_inhibitor"/>
</dbReference>
<dbReference type="Proteomes" id="UP000727654">
    <property type="component" value="Unassembled WGS sequence"/>
</dbReference>
<proteinExistence type="predicted"/>
<gene>
    <name evidence="4" type="ORF">LMG23992_02237</name>
</gene>
<feature type="repeat" description="ANK" evidence="3">
    <location>
        <begin position="759"/>
        <end position="791"/>
    </location>
</feature>
<evidence type="ECO:0000256" key="3">
    <source>
        <dbReference type="PROSITE-ProRule" id="PRU00023"/>
    </source>
</evidence>
<keyword evidence="5" id="KW-1185">Reference proteome</keyword>
<keyword evidence="2 3" id="KW-0040">ANK repeat</keyword>
<dbReference type="PROSITE" id="PS50297">
    <property type="entry name" value="ANK_REP_REGION"/>
    <property type="match status" value="1"/>
</dbReference>
<accession>A0ABM8WY08</accession>
<evidence type="ECO:0000256" key="1">
    <source>
        <dbReference type="ARBA" id="ARBA00022737"/>
    </source>
</evidence>
<comment type="caution">
    <text evidence="4">The sequence shown here is derived from an EMBL/GenBank/DDBJ whole genome shotgun (WGS) entry which is preliminary data.</text>
</comment>
<dbReference type="RefSeq" id="WP_224079850.1">
    <property type="nucleotide sequence ID" value="NZ_CAJZAI010000004.1"/>
</dbReference>
<dbReference type="SMART" id="SM00248">
    <property type="entry name" value="ANK"/>
    <property type="match status" value="3"/>
</dbReference>
<keyword evidence="1" id="KW-0677">Repeat</keyword>
<reference evidence="4 5" key="1">
    <citation type="submission" date="2021-08" db="EMBL/GenBank/DDBJ databases">
        <authorList>
            <person name="Peeters C."/>
        </authorList>
    </citation>
    <scope>NUCLEOTIDE SEQUENCE [LARGE SCALE GENOMIC DNA]</scope>
    <source>
        <strain evidence="4 5">LMG 23992</strain>
    </source>
</reference>
<dbReference type="SUPFAM" id="SSF48403">
    <property type="entry name" value="Ankyrin repeat"/>
    <property type="match status" value="1"/>
</dbReference>
<protein>
    <recommendedName>
        <fullName evidence="6">Ankyrin repeat domain-containing protein</fullName>
    </recommendedName>
</protein>
<evidence type="ECO:0008006" key="6">
    <source>
        <dbReference type="Google" id="ProtNLM"/>
    </source>
</evidence>
<evidence type="ECO:0000313" key="4">
    <source>
        <dbReference type="EMBL" id="CAG9172451.1"/>
    </source>
</evidence>
<dbReference type="PROSITE" id="PS50088">
    <property type="entry name" value="ANK_REPEAT"/>
    <property type="match status" value="1"/>
</dbReference>
<dbReference type="PANTHER" id="PTHR46680">
    <property type="entry name" value="NF-KAPPA-B INHIBITOR ALPHA"/>
    <property type="match status" value="1"/>
</dbReference>
<dbReference type="EMBL" id="CAJZAI010000004">
    <property type="protein sequence ID" value="CAG9172451.1"/>
    <property type="molecule type" value="Genomic_DNA"/>
</dbReference>
<evidence type="ECO:0000313" key="5">
    <source>
        <dbReference type="Proteomes" id="UP000727654"/>
    </source>
</evidence>
<dbReference type="Gene3D" id="1.25.40.20">
    <property type="entry name" value="Ankyrin repeat-containing domain"/>
    <property type="match status" value="1"/>
</dbReference>
<name>A0ABM8WY08_9BURK</name>
<organism evidence="4 5">
    <name type="scientific">Cupriavidus laharis</name>
    <dbReference type="NCBI Taxonomy" id="151654"/>
    <lineage>
        <taxon>Bacteria</taxon>
        <taxon>Pseudomonadati</taxon>
        <taxon>Pseudomonadota</taxon>
        <taxon>Betaproteobacteria</taxon>
        <taxon>Burkholderiales</taxon>
        <taxon>Burkholderiaceae</taxon>
        <taxon>Cupriavidus</taxon>
    </lineage>
</organism>
<evidence type="ECO:0000256" key="2">
    <source>
        <dbReference type="ARBA" id="ARBA00023043"/>
    </source>
</evidence>
<sequence length="909" mass="102228">MAILPTFESVLLEISQCIGLERPSHTKNKEKFIKLEKRLKSHIDMMKGEIEGIFDALEIGDAARRIALFNLGDWSNFHRFLSDNVWTFDASAQQVVWHMCAFSYAPAAGRILASCTLDEPFDTGMPGGEFWFLPNVDPATQTVSLPLPQVFDWLLDLCGQSIDQLALALNAARTEADPDADAAEKIKRTLYKWRDETIPHAKSIGDYFRDNVILEFQGALELSGELSHEKRLAAALTFIRRKKLDAEALRSQIPMGQPGRIEAVMHGDASIDEQAEFVRLLELRYARPSMGTIRQRLRIARAVQDGYKRLVEFLCPGVAFTCGNANENKVLQLFALFRLSYNATVEAYKSAETEWELDVFFERRLPDLDLETLFLSVTPSRRATAKSEVADLLTHRFAALDAQAPLDDFFALDSADTLRVAQTKALLLKDLVESRKREIALKDRARRSSPWRALQAETDYLAVCQLALSDDASPKARQAAIERMRELAKSPQQVVGAIVCALGNLLNCSPSDRPRDVEMRVEALLDEAESNPGRDTWALPLLQYRAKHCLARNQFKQAVEFFRKAIDCGFQRNFGPLFAEAARDLMATLVADRRLDPVKHERPYRIMLASTIIEGHPRDINIEDVAKEVAEYFWDTLYKPYPGYPKERPIAQAQVEKILGDTSRMIENGDWDSLLHWFDENAKVFRENALDSVRGDSVLLSWLKLLNGLEANMPGMQSMVPAELTDEVRRFAGHLERRRHAIRLLLKAWPEQANITDFKQQSPLILAADRDDVLIVRTLLEAGAAVDQRDFLGRTAVHAVVKGGSPECLTAILACRPNLHIVEDDKGNSALHTALRLGRSDMLPPLVKADPGLLDLANADGLTPLEMGEDILDGWAVFERAMNANQVKIGLHSDYVSCVEYLRRVTTDN</sequence>
<dbReference type="PANTHER" id="PTHR46680:SF2">
    <property type="entry name" value="NF-KAPPA-B INHIBITOR ZETA"/>
    <property type="match status" value="1"/>
</dbReference>
<dbReference type="InterPro" id="IPR002110">
    <property type="entry name" value="Ankyrin_rpt"/>
</dbReference>
<dbReference type="InterPro" id="IPR036770">
    <property type="entry name" value="Ankyrin_rpt-contain_sf"/>
</dbReference>